<dbReference type="Pfam" id="PF04963">
    <property type="entry name" value="Sigma54_CBD"/>
    <property type="match status" value="1"/>
</dbReference>
<organism evidence="12 13">
    <name type="scientific">Symmachiella macrocystis</name>
    <dbReference type="NCBI Taxonomy" id="2527985"/>
    <lineage>
        <taxon>Bacteria</taxon>
        <taxon>Pseudomonadati</taxon>
        <taxon>Planctomycetota</taxon>
        <taxon>Planctomycetia</taxon>
        <taxon>Planctomycetales</taxon>
        <taxon>Planctomycetaceae</taxon>
        <taxon>Symmachiella</taxon>
    </lineage>
</organism>
<dbReference type="InterPro" id="IPR007634">
    <property type="entry name" value="RNA_pol_sigma_54_DNA-bd"/>
</dbReference>
<dbReference type="GO" id="GO:0001216">
    <property type="term" value="F:DNA-binding transcription activator activity"/>
    <property type="evidence" value="ECO:0007669"/>
    <property type="project" value="InterPro"/>
</dbReference>
<evidence type="ECO:0000259" key="10">
    <source>
        <dbReference type="Pfam" id="PF04552"/>
    </source>
</evidence>
<sequence>MKLAPRMIQSMEILQLPVMALKERIDQELSENILLEQAVPDTAADMSDSELQFERDRDRDDRESADFERKELVVDNDKNNEADFERLMEMSKEWPDHFSSTNPSANRIDDLSSSKHDTITNIESRPESLQENLLEQFHFFNCSPSVREFGEFLIQNLDDNGRLPDNPRGTPIVGQNGAPHDSLQEMIEVYSVRISPDDAQSALSLIQKLEPRGVGARDLKECLLLQIDDDTPYRDVLIALITSHLDDLYQNRLPVIERKTGYSLDVIKEACEQLRHLNPWPGRGFDAAPAQSIVPDVYIEKDDEGKYTIRLEREYTPNLTISRKYQELLAGDADAATKEYVKHKINAARWIIDAVEQRYSTLKRVSQAIVDHQTEFLDKGPEYIVPLKMEQIADVVGVHVTTVSRAVDDKYIQTPRSIIPLKRFFGGGTTNSQGEEVAWDVIRIKLREIVDAEDKRQPLSDDALVVELAKHGYKLARRTITKYRKAMDIPSSRQRREY</sequence>
<keyword evidence="4" id="KW-0548">Nucleotidyltransferase</keyword>
<dbReference type="PANTHER" id="PTHR32248">
    <property type="entry name" value="RNA POLYMERASE SIGMA-54 FACTOR"/>
    <property type="match status" value="1"/>
</dbReference>
<dbReference type="PRINTS" id="PR00045">
    <property type="entry name" value="SIGMA54FCT"/>
</dbReference>
<dbReference type="Gene3D" id="1.10.10.1330">
    <property type="entry name" value="RNA polymerase sigma-54 factor, core-binding domain"/>
    <property type="match status" value="1"/>
</dbReference>
<dbReference type="PIRSF" id="PIRSF000774">
    <property type="entry name" value="RpoN"/>
    <property type="match status" value="1"/>
</dbReference>
<dbReference type="EMBL" id="SJPP01000001">
    <property type="protein sequence ID" value="TWU14683.1"/>
    <property type="molecule type" value="Genomic_DNA"/>
</dbReference>
<keyword evidence="7" id="KW-0238">DNA-binding</keyword>
<evidence type="ECO:0000256" key="1">
    <source>
        <dbReference type="ARBA" id="ARBA00008798"/>
    </source>
</evidence>
<protein>
    <submittedName>
        <fullName evidence="12">RNA polymerase sigma-54 factor</fullName>
    </submittedName>
</protein>
<dbReference type="PROSITE" id="PS00718">
    <property type="entry name" value="SIGMA54_2"/>
    <property type="match status" value="1"/>
</dbReference>
<dbReference type="AlphaFoldDB" id="A0A5C6BR34"/>
<evidence type="ECO:0000256" key="5">
    <source>
        <dbReference type="ARBA" id="ARBA00023015"/>
    </source>
</evidence>
<feature type="domain" description="RNA polymerase sigma factor 54 DNA-binding" evidence="10">
    <location>
        <begin position="339"/>
        <end position="496"/>
    </location>
</feature>
<comment type="caution">
    <text evidence="12">The sequence shown here is derived from an EMBL/GenBank/DDBJ whole genome shotgun (WGS) entry which is preliminary data.</text>
</comment>
<evidence type="ECO:0000313" key="13">
    <source>
        <dbReference type="Proteomes" id="UP000320735"/>
    </source>
</evidence>
<name>A0A5C6BR34_9PLAN</name>
<dbReference type="Gene3D" id="1.10.10.60">
    <property type="entry name" value="Homeodomain-like"/>
    <property type="match status" value="1"/>
</dbReference>
<reference evidence="12 13" key="1">
    <citation type="submission" date="2019-02" db="EMBL/GenBank/DDBJ databases">
        <title>Deep-cultivation of Planctomycetes and their phenomic and genomic characterization uncovers novel biology.</title>
        <authorList>
            <person name="Wiegand S."/>
            <person name="Jogler M."/>
            <person name="Boedeker C."/>
            <person name="Pinto D."/>
            <person name="Vollmers J."/>
            <person name="Rivas-Marin E."/>
            <person name="Kohn T."/>
            <person name="Peeters S.H."/>
            <person name="Heuer A."/>
            <person name="Rast P."/>
            <person name="Oberbeckmann S."/>
            <person name="Bunk B."/>
            <person name="Jeske O."/>
            <person name="Meyerdierks A."/>
            <person name="Storesund J.E."/>
            <person name="Kallscheuer N."/>
            <person name="Luecker S."/>
            <person name="Lage O.M."/>
            <person name="Pohl T."/>
            <person name="Merkel B.J."/>
            <person name="Hornburger P."/>
            <person name="Mueller R.-W."/>
            <person name="Bruemmer F."/>
            <person name="Labrenz M."/>
            <person name="Spormann A.M."/>
            <person name="Op Den Camp H."/>
            <person name="Overmann J."/>
            <person name="Amann R."/>
            <person name="Jetten M.S.M."/>
            <person name="Mascher T."/>
            <person name="Medema M.H."/>
            <person name="Devos D.P."/>
            <person name="Kaster A.-K."/>
            <person name="Ovreas L."/>
            <person name="Rohde M."/>
            <person name="Galperin M.Y."/>
            <person name="Jogler C."/>
        </authorList>
    </citation>
    <scope>NUCLEOTIDE SEQUENCE [LARGE SCALE GENOMIC DNA]</scope>
    <source>
        <strain evidence="12 13">CA54</strain>
    </source>
</reference>
<keyword evidence="3" id="KW-0808">Transferase</keyword>
<dbReference type="NCBIfam" id="TIGR02395">
    <property type="entry name" value="rpoN_sigma"/>
    <property type="match status" value="1"/>
</dbReference>
<evidence type="ECO:0000259" key="11">
    <source>
        <dbReference type="Pfam" id="PF04963"/>
    </source>
</evidence>
<proteinExistence type="inferred from homology"/>
<evidence type="ECO:0000256" key="6">
    <source>
        <dbReference type="ARBA" id="ARBA00023082"/>
    </source>
</evidence>
<evidence type="ECO:0000256" key="8">
    <source>
        <dbReference type="ARBA" id="ARBA00023163"/>
    </source>
</evidence>
<feature type="compositionally biased region" description="Basic and acidic residues" evidence="9">
    <location>
        <begin position="52"/>
        <end position="66"/>
    </location>
</feature>
<dbReference type="GO" id="GO:0000428">
    <property type="term" value="C:DNA-directed RNA polymerase complex"/>
    <property type="evidence" value="ECO:0007669"/>
    <property type="project" value="UniProtKB-KW"/>
</dbReference>
<evidence type="ECO:0000256" key="2">
    <source>
        <dbReference type="ARBA" id="ARBA00022478"/>
    </source>
</evidence>
<dbReference type="InterPro" id="IPR000394">
    <property type="entry name" value="RNA_pol_sigma_54"/>
</dbReference>
<dbReference type="GO" id="GO:0003677">
    <property type="term" value="F:DNA binding"/>
    <property type="evidence" value="ECO:0007669"/>
    <property type="project" value="UniProtKB-KW"/>
</dbReference>
<keyword evidence="13" id="KW-1185">Reference proteome</keyword>
<evidence type="ECO:0000313" key="12">
    <source>
        <dbReference type="EMBL" id="TWU14683.1"/>
    </source>
</evidence>
<evidence type="ECO:0000256" key="7">
    <source>
        <dbReference type="ARBA" id="ARBA00023125"/>
    </source>
</evidence>
<accession>A0A5C6BR34</accession>
<dbReference type="PANTHER" id="PTHR32248:SF4">
    <property type="entry name" value="RNA POLYMERASE SIGMA-54 FACTOR"/>
    <property type="match status" value="1"/>
</dbReference>
<dbReference type="InterPro" id="IPR007046">
    <property type="entry name" value="RNA_pol_sigma_54_core-bd"/>
</dbReference>
<dbReference type="InterPro" id="IPR038709">
    <property type="entry name" value="RpoN_core-bd_sf"/>
</dbReference>
<dbReference type="GO" id="GO:0016987">
    <property type="term" value="F:sigma factor activity"/>
    <property type="evidence" value="ECO:0007669"/>
    <property type="project" value="UniProtKB-KW"/>
</dbReference>
<dbReference type="GO" id="GO:0006352">
    <property type="term" value="P:DNA-templated transcription initiation"/>
    <property type="evidence" value="ECO:0007669"/>
    <property type="project" value="InterPro"/>
</dbReference>
<keyword evidence="2" id="KW-0240">DNA-directed RNA polymerase</keyword>
<evidence type="ECO:0000256" key="3">
    <source>
        <dbReference type="ARBA" id="ARBA00022679"/>
    </source>
</evidence>
<keyword evidence="6" id="KW-0731">Sigma factor</keyword>
<comment type="similarity">
    <text evidence="1">Belongs to the sigma-54 factor family.</text>
</comment>
<evidence type="ECO:0000256" key="4">
    <source>
        <dbReference type="ARBA" id="ARBA00022695"/>
    </source>
</evidence>
<dbReference type="GO" id="GO:0016779">
    <property type="term" value="F:nucleotidyltransferase activity"/>
    <property type="evidence" value="ECO:0007669"/>
    <property type="project" value="UniProtKB-KW"/>
</dbReference>
<dbReference type="PROSITE" id="PS50044">
    <property type="entry name" value="SIGMA54_3"/>
    <property type="match status" value="1"/>
</dbReference>
<gene>
    <name evidence="12" type="primary">rpoN</name>
    <name evidence="12" type="ORF">CA54_35520</name>
</gene>
<dbReference type="Proteomes" id="UP000320735">
    <property type="component" value="Unassembled WGS sequence"/>
</dbReference>
<feature type="domain" description="RNA polymerase sigma factor 54 core-binding" evidence="11">
    <location>
        <begin position="119"/>
        <end position="325"/>
    </location>
</feature>
<feature type="region of interest" description="Disordered" evidence="9">
    <location>
        <begin position="40"/>
        <end position="66"/>
    </location>
</feature>
<dbReference type="Pfam" id="PF00309">
    <property type="entry name" value="Sigma54_AID"/>
    <property type="match status" value="1"/>
</dbReference>
<keyword evidence="5" id="KW-0805">Transcription regulation</keyword>
<evidence type="ECO:0000256" key="9">
    <source>
        <dbReference type="SAM" id="MobiDB-lite"/>
    </source>
</evidence>
<dbReference type="Pfam" id="PF04552">
    <property type="entry name" value="Sigma54_DBD"/>
    <property type="match status" value="1"/>
</dbReference>
<keyword evidence="8" id="KW-0804">Transcription</keyword>